<organism evidence="2 3">
    <name type="scientific">Kineococcus aurantiacus</name>
    <dbReference type="NCBI Taxonomy" id="37633"/>
    <lineage>
        <taxon>Bacteria</taxon>
        <taxon>Bacillati</taxon>
        <taxon>Actinomycetota</taxon>
        <taxon>Actinomycetes</taxon>
        <taxon>Kineosporiales</taxon>
        <taxon>Kineosporiaceae</taxon>
        <taxon>Kineococcus</taxon>
    </lineage>
</organism>
<proteinExistence type="predicted"/>
<dbReference type="SUPFAM" id="SSF109854">
    <property type="entry name" value="DinB/YfiT-like putative metalloenzymes"/>
    <property type="match status" value="1"/>
</dbReference>
<gene>
    <name evidence="2" type="ORF">BJ968_000887</name>
</gene>
<sequence length="224" mass="23139">MTLHLTHEEGRTALADELASWSVLLGADQDLDAPSRCAGWSCAHVLVHVHLGLHEVALALLDVEAADAPGAATVDAAGYWTGYPATTDAQRQTQLLDGFARAYPDAATLTAHLAETVAALGRGLGRTPAGRVGFQGQVLSTGDFLGSWAVELAVHHLDLDLVAAPPAASALRVARRTVEDLAGGAVPADWDDATVVLAGTGRVALTGEVAAQHPALAARFPVLR</sequence>
<name>A0A7Y9ASQ2_9ACTN</name>
<dbReference type="EMBL" id="JACCBB010000001">
    <property type="protein sequence ID" value="NYD21347.1"/>
    <property type="molecule type" value="Genomic_DNA"/>
</dbReference>
<dbReference type="InterPro" id="IPR034660">
    <property type="entry name" value="DinB/YfiT-like"/>
</dbReference>
<evidence type="ECO:0000259" key="1">
    <source>
        <dbReference type="Pfam" id="PF11716"/>
    </source>
</evidence>
<dbReference type="GO" id="GO:0046872">
    <property type="term" value="F:metal ion binding"/>
    <property type="evidence" value="ECO:0007669"/>
    <property type="project" value="InterPro"/>
</dbReference>
<evidence type="ECO:0000313" key="2">
    <source>
        <dbReference type="EMBL" id="NYD21347.1"/>
    </source>
</evidence>
<dbReference type="AlphaFoldDB" id="A0A7Y9ASQ2"/>
<dbReference type="RefSeq" id="WP_179749580.1">
    <property type="nucleotide sequence ID" value="NZ_BAAAGN010000006.1"/>
</dbReference>
<evidence type="ECO:0000313" key="3">
    <source>
        <dbReference type="Proteomes" id="UP000521922"/>
    </source>
</evidence>
<keyword evidence="3" id="KW-1185">Reference proteome</keyword>
<dbReference type="Pfam" id="PF11716">
    <property type="entry name" value="MDMPI_N"/>
    <property type="match status" value="1"/>
</dbReference>
<comment type="caution">
    <text evidence="2">The sequence shown here is derived from an EMBL/GenBank/DDBJ whole genome shotgun (WGS) entry which is preliminary data.</text>
</comment>
<dbReference type="InterPro" id="IPR024344">
    <property type="entry name" value="MDMPI_metal-binding"/>
</dbReference>
<feature type="domain" description="Mycothiol-dependent maleylpyruvate isomerase metal-binding" evidence="1">
    <location>
        <begin position="14"/>
        <end position="159"/>
    </location>
</feature>
<dbReference type="Proteomes" id="UP000521922">
    <property type="component" value="Unassembled WGS sequence"/>
</dbReference>
<protein>
    <recommendedName>
        <fullName evidence="1">Mycothiol-dependent maleylpyruvate isomerase metal-binding domain-containing protein</fullName>
    </recommendedName>
</protein>
<dbReference type="Gene3D" id="1.20.120.450">
    <property type="entry name" value="dinb family like domain"/>
    <property type="match status" value="1"/>
</dbReference>
<reference evidence="2 3" key="1">
    <citation type="submission" date="2020-07" db="EMBL/GenBank/DDBJ databases">
        <title>Sequencing the genomes of 1000 actinobacteria strains.</title>
        <authorList>
            <person name="Klenk H.-P."/>
        </authorList>
    </citation>
    <scope>NUCLEOTIDE SEQUENCE [LARGE SCALE GENOMIC DNA]</scope>
    <source>
        <strain evidence="2 3">DSM 7487</strain>
    </source>
</reference>
<accession>A0A7Y9ASQ2</accession>